<name>A0A371F3C5_MUCPR</name>
<evidence type="ECO:0008006" key="3">
    <source>
        <dbReference type="Google" id="ProtNLM"/>
    </source>
</evidence>
<dbReference type="InterPro" id="IPR001969">
    <property type="entry name" value="Aspartic_peptidase_AS"/>
</dbReference>
<keyword evidence="2" id="KW-1185">Reference proteome</keyword>
<proteinExistence type="predicted"/>
<dbReference type="PROSITE" id="PS00141">
    <property type="entry name" value="ASP_PROTEASE"/>
    <property type="match status" value="1"/>
</dbReference>
<dbReference type="CDD" id="cd00303">
    <property type="entry name" value="retropepsin_like"/>
    <property type="match status" value="1"/>
</dbReference>
<sequence length="265" mass="30082">MAETTKIPFPTFDGNVYRFWRAKCEQYFILEEVPERQKAKLILMTMTGKAFAWMRHYMSHKGKENLQWKQIMYGAGCKFDDGNYEDPLSELPRLKQSGSSGTSLEEFDELLARAGVDDSIALSIFLGGLRIPLEKAVSKGTHPAYGPMIKGAEGNKENSKGRKIRKLPEAEYQEKMKKGLCFTCDEKFSPEHVCKNNHYQAMILEEMIETQGDMEEETVVQLALQSMAGLTPKRALKLWGTLGNRQVTVLIDSGATHNFISQKIW</sequence>
<dbReference type="GO" id="GO:0004190">
    <property type="term" value="F:aspartic-type endopeptidase activity"/>
    <property type="evidence" value="ECO:0007669"/>
    <property type="project" value="InterPro"/>
</dbReference>
<accession>A0A371F3C5</accession>
<reference evidence="1" key="1">
    <citation type="submission" date="2018-05" db="EMBL/GenBank/DDBJ databases">
        <title>Draft genome of Mucuna pruriens seed.</title>
        <authorList>
            <person name="Nnadi N.E."/>
            <person name="Vos R."/>
            <person name="Hasami M.H."/>
            <person name="Devisetty U.K."/>
            <person name="Aguiy J.C."/>
        </authorList>
    </citation>
    <scope>NUCLEOTIDE SEQUENCE [LARGE SCALE GENOMIC DNA]</scope>
    <source>
        <strain evidence="1">JCA_2017</strain>
    </source>
</reference>
<feature type="non-terminal residue" evidence="1">
    <location>
        <position position="1"/>
    </location>
</feature>
<evidence type="ECO:0000313" key="1">
    <source>
        <dbReference type="EMBL" id="RDX72801.1"/>
    </source>
</evidence>
<dbReference type="OrthoDB" id="1434596at2759"/>
<comment type="caution">
    <text evidence="1">The sequence shown here is derived from an EMBL/GenBank/DDBJ whole genome shotgun (WGS) entry which is preliminary data.</text>
</comment>
<evidence type="ECO:0000313" key="2">
    <source>
        <dbReference type="Proteomes" id="UP000257109"/>
    </source>
</evidence>
<gene>
    <name evidence="1" type="ORF">CR513_47660</name>
</gene>
<dbReference type="EMBL" id="QJKJ01010761">
    <property type="protein sequence ID" value="RDX72801.1"/>
    <property type="molecule type" value="Genomic_DNA"/>
</dbReference>
<dbReference type="GO" id="GO:0006508">
    <property type="term" value="P:proteolysis"/>
    <property type="evidence" value="ECO:0007669"/>
    <property type="project" value="InterPro"/>
</dbReference>
<dbReference type="AlphaFoldDB" id="A0A371F3C5"/>
<organism evidence="1 2">
    <name type="scientific">Mucuna pruriens</name>
    <name type="common">Velvet bean</name>
    <name type="synonym">Dolichos pruriens</name>
    <dbReference type="NCBI Taxonomy" id="157652"/>
    <lineage>
        <taxon>Eukaryota</taxon>
        <taxon>Viridiplantae</taxon>
        <taxon>Streptophyta</taxon>
        <taxon>Embryophyta</taxon>
        <taxon>Tracheophyta</taxon>
        <taxon>Spermatophyta</taxon>
        <taxon>Magnoliopsida</taxon>
        <taxon>eudicotyledons</taxon>
        <taxon>Gunneridae</taxon>
        <taxon>Pentapetalae</taxon>
        <taxon>rosids</taxon>
        <taxon>fabids</taxon>
        <taxon>Fabales</taxon>
        <taxon>Fabaceae</taxon>
        <taxon>Papilionoideae</taxon>
        <taxon>50 kb inversion clade</taxon>
        <taxon>NPAAA clade</taxon>
        <taxon>indigoferoid/millettioid clade</taxon>
        <taxon>Phaseoleae</taxon>
        <taxon>Mucuna</taxon>
    </lineage>
</organism>
<protein>
    <recommendedName>
        <fullName evidence="3">Retrotransposon gag domain-containing protein</fullName>
    </recommendedName>
</protein>
<dbReference type="Proteomes" id="UP000257109">
    <property type="component" value="Unassembled WGS sequence"/>
</dbReference>